<proteinExistence type="predicted"/>
<dbReference type="AlphaFoldDB" id="A0A8T0ER82"/>
<name>A0A8T0ER82_ARGBR</name>
<reference evidence="1" key="1">
    <citation type="journal article" date="2020" name="bioRxiv">
        <title>Chromosome-level reference genome of the European wasp spider Argiope bruennichi: a resource for studies on range expansion and evolutionary adaptation.</title>
        <authorList>
            <person name="Sheffer M.M."/>
            <person name="Hoppe A."/>
            <person name="Krehenwinkel H."/>
            <person name="Uhl G."/>
            <person name="Kuss A.W."/>
            <person name="Jensen L."/>
            <person name="Jensen C."/>
            <person name="Gillespie R.G."/>
            <person name="Hoff K.J."/>
            <person name="Prost S."/>
        </authorList>
    </citation>
    <scope>NUCLEOTIDE SEQUENCE</scope>
</reference>
<organism evidence="1 2">
    <name type="scientific">Argiope bruennichi</name>
    <name type="common">Wasp spider</name>
    <name type="synonym">Aranea bruennichi</name>
    <dbReference type="NCBI Taxonomy" id="94029"/>
    <lineage>
        <taxon>Eukaryota</taxon>
        <taxon>Metazoa</taxon>
        <taxon>Ecdysozoa</taxon>
        <taxon>Arthropoda</taxon>
        <taxon>Chelicerata</taxon>
        <taxon>Arachnida</taxon>
        <taxon>Araneae</taxon>
        <taxon>Araneomorphae</taxon>
        <taxon>Entelegynae</taxon>
        <taxon>Araneoidea</taxon>
        <taxon>Araneidae</taxon>
        <taxon>Argiope</taxon>
    </lineage>
</organism>
<dbReference type="Proteomes" id="UP000807504">
    <property type="component" value="Unassembled WGS sequence"/>
</dbReference>
<keyword evidence="2" id="KW-1185">Reference proteome</keyword>
<comment type="caution">
    <text evidence="1">The sequence shown here is derived from an EMBL/GenBank/DDBJ whole genome shotgun (WGS) entry which is preliminary data.</text>
</comment>
<accession>A0A8T0ER82</accession>
<gene>
    <name evidence="1" type="ORF">HNY73_014765</name>
</gene>
<evidence type="ECO:0000313" key="1">
    <source>
        <dbReference type="EMBL" id="KAF8777988.1"/>
    </source>
</evidence>
<sequence length="86" mass="9606">MECPLNPAIAEGAAIDVCYFRIQIKFGLDMLWNVKDLECEWTVGCWWLKCGNECDESIVGGWNVHNECGEMVVGAWGMKSVVAVVH</sequence>
<dbReference type="EMBL" id="JABXBU010002072">
    <property type="protein sequence ID" value="KAF8777988.1"/>
    <property type="molecule type" value="Genomic_DNA"/>
</dbReference>
<evidence type="ECO:0000313" key="2">
    <source>
        <dbReference type="Proteomes" id="UP000807504"/>
    </source>
</evidence>
<protein>
    <submittedName>
        <fullName evidence="1">Uncharacterized protein</fullName>
    </submittedName>
</protein>
<reference evidence="1" key="2">
    <citation type="submission" date="2020-06" db="EMBL/GenBank/DDBJ databases">
        <authorList>
            <person name="Sheffer M."/>
        </authorList>
    </citation>
    <scope>NUCLEOTIDE SEQUENCE</scope>
</reference>